<dbReference type="EMBL" id="FN649760">
    <property type="protein sequence ID" value="CBJ33136.1"/>
    <property type="molecule type" value="Genomic_DNA"/>
</dbReference>
<evidence type="ECO:0000313" key="2">
    <source>
        <dbReference type="Proteomes" id="UP000002630"/>
    </source>
</evidence>
<gene>
    <name evidence="1" type="ORF">Esi_0428_0016</name>
</gene>
<organism evidence="1 2">
    <name type="scientific">Ectocarpus siliculosus</name>
    <name type="common">Brown alga</name>
    <name type="synonym">Conferva siliculosa</name>
    <dbReference type="NCBI Taxonomy" id="2880"/>
    <lineage>
        <taxon>Eukaryota</taxon>
        <taxon>Sar</taxon>
        <taxon>Stramenopiles</taxon>
        <taxon>Ochrophyta</taxon>
        <taxon>PX clade</taxon>
        <taxon>Phaeophyceae</taxon>
        <taxon>Ectocarpales</taxon>
        <taxon>Ectocarpaceae</taxon>
        <taxon>Ectocarpus</taxon>
    </lineage>
</organism>
<reference evidence="1 2" key="1">
    <citation type="journal article" date="2010" name="Nature">
        <title>The Ectocarpus genome and the independent evolution of multicellularity in brown algae.</title>
        <authorList>
            <person name="Cock J.M."/>
            <person name="Sterck L."/>
            <person name="Rouze P."/>
            <person name="Scornet D."/>
            <person name="Allen A.E."/>
            <person name="Amoutzias G."/>
            <person name="Anthouard V."/>
            <person name="Artiguenave F."/>
            <person name="Aury J.M."/>
            <person name="Badger J.H."/>
            <person name="Beszteri B."/>
            <person name="Billiau K."/>
            <person name="Bonnet E."/>
            <person name="Bothwell J.H."/>
            <person name="Bowler C."/>
            <person name="Boyen C."/>
            <person name="Brownlee C."/>
            <person name="Carrano C.J."/>
            <person name="Charrier B."/>
            <person name="Cho G.Y."/>
            <person name="Coelho S.M."/>
            <person name="Collen J."/>
            <person name="Corre E."/>
            <person name="Da Silva C."/>
            <person name="Delage L."/>
            <person name="Delaroque N."/>
            <person name="Dittami S.M."/>
            <person name="Doulbeau S."/>
            <person name="Elias M."/>
            <person name="Farnham G."/>
            <person name="Gachon C.M."/>
            <person name="Gschloessl B."/>
            <person name="Heesch S."/>
            <person name="Jabbari K."/>
            <person name="Jubin C."/>
            <person name="Kawai H."/>
            <person name="Kimura K."/>
            <person name="Kloareg B."/>
            <person name="Kupper F.C."/>
            <person name="Lang D."/>
            <person name="Le Bail A."/>
            <person name="Leblanc C."/>
            <person name="Lerouge P."/>
            <person name="Lohr M."/>
            <person name="Lopez P.J."/>
            <person name="Martens C."/>
            <person name="Maumus F."/>
            <person name="Michel G."/>
            <person name="Miranda-Saavedra D."/>
            <person name="Morales J."/>
            <person name="Moreau H."/>
            <person name="Motomura T."/>
            <person name="Nagasato C."/>
            <person name="Napoli C.A."/>
            <person name="Nelson D.R."/>
            <person name="Nyvall-Collen P."/>
            <person name="Peters A.F."/>
            <person name="Pommier C."/>
            <person name="Potin P."/>
            <person name="Poulain J."/>
            <person name="Quesneville H."/>
            <person name="Read B."/>
            <person name="Rensing S.A."/>
            <person name="Ritter A."/>
            <person name="Rousvoal S."/>
            <person name="Samanta M."/>
            <person name="Samson G."/>
            <person name="Schroeder D.C."/>
            <person name="Segurens B."/>
            <person name="Strittmatter M."/>
            <person name="Tonon T."/>
            <person name="Tregear J.W."/>
            <person name="Valentin K."/>
            <person name="von Dassow P."/>
            <person name="Yamagishi T."/>
            <person name="Van de Peer Y."/>
            <person name="Wincker P."/>
        </authorList>
    </citation>
    <scope>NUCLEOTIDE SEQUENCE [LARGE SCALE GENOMIC DNA]</scope>
    <source>
        <strain evidence="2">Ec32 / CCAP1310/4</strain>
    </source>
</reference>
<proteinExistence type="predicted"/>
<accession>D7G126</accession>
<dbReference type="InParanoid" id="D7G126"/>
<dbReference type="Proteomes" id="UP000002630">
    <property type="component" value="Unassembled WGS sequence"/>
</dbReference>
<evidence type="ECO:0000313" key="1">
    <source>
        <dbReference type="EMBL" id="CBJ33136.1"/>
    </source>
</evidence>
<dbReference type="AlphaFoldDB" id="D7G126"/>
<name>D7G126_ECTSI</name>
<keyword evidence="2" id="KW-1185">Reference proteome</keyword>
<protein>
    <submittedName>
        <fullName evidence="1">Uncharacterized protein</fullName>
    </submittedName>
</protein>
<sequence length="25" mass="2461">MMSTAATAPAAALTVLKKFAAVQAP</sequence>